<dbReference type="Proteomes" id="UP001500610">
    <property type="component" value="Unassembled WGS sequence"/>
</dbReference>
<accession>A0ABP9HQM6</accession>
<name>A0ABP9HQM6_9ACTN</name>
<dbReference type="EMBL" id="BAABIV010000003">
    <property type="protein sequence ID" value="GAA4975840.1"/>
    <property type="molecule type" value="Genomic_DNA"/>
</dbReference>
<organism evidence="1 2">
    <name type="scientific">Streptomyces hyderabadensis</name>
    <dbReference type="NCBI Taxonomy" id="598549"/>
    <lineage>
        <taxon>Bacteria</taxon>
        <taxon>Bacillati</taxon>
        <taxon>Actinomycetota</taxon>
        <taxon>Actinomycetes</taxon>
        <taxon>Kitasatosporales</taxon>
        <taxon>Streptomycetaceae</taxon>
        <taxon>Streptomyces</taxon>
    </lineage>
</organism>
<comment type="caution">
    <text evidence="1">The sequence shown here is derived from an EMBL/GenBank/DDBJ whole genome shotgun (WGS) entry which is preliminary data.</text>
</comment>
<evidence type="ECO:0000313" key="2">
    <source>
        <dbReference type="Proteomes" id="UP001500610"/>
    </source>
</evidence>
<proteinExistence type="predicted"/>
<evidence type="ECO:0008006" key="3">
    <source>
        <dbReference type="Google" id="ProtNLM"/>
    </source>
</evidence>
<protein>
    <recommendedName>
        <fullName evidence="3">Secreted protein</fullName>
    </recommendedName>
</protein>
<reference evidence="2" key="1">
    <citation type="journal article" date="2019" name="Int. J. Syst. Evol. Microbiol.">
        <title>The Global Catalogue of Microorganisms (GCM) 10K type strain sequencing project: providing services to taxonomists for standard genome sequencing and annotation.</title>
        <authorList>
            <consortium name="The Broad Institute Genomics Platform"/>
            <consortium name="The Broad Institute Genome Sequencing Center for Infectious Disease"/>
            <person name="Wu L."/>
            <person name="Ma J."/>
        </authorList>
    </citation>
    <scope>NUCLEOTIDE SEQUENCE [LARGE SCALE GENOMIC DNA]</scope>
    <source>
        <strain evidence="2">JCM 17657</strain>
    </source>
</reference>
<sequence length="185" mass="20786">MYGLMGALGGALLGAAATVSAPVLTGRQTRLQAQRVRNEAEFDRMMELRRTTRDLLLILDDGRQAMHRGEPVRLGDRLDEAIRRTRESADRCEMYGLRFEHSRSSAESAGGREPSPETEALRELVRFARATASWIDAAGRADSARRPAFEQRADGHYESAENARRQLLGVLMDRMEELREELGRS</sequence>
<evidence type="ECO:0000313" key="1">
    <source>
        <dbReference type="EMBL" id="GAA4975840.1"/>
    </source>
</evidence>
<gene>
    <name evidence="1" type="ORF">GCM10023257_10860</name>
</gene>
<keyword evidence="2" id="KW-1185">Reference proteome</keyword>